<sequence>MALPVVIDHKWYIVLELSLDIAQRRRPLLLITSVSSTRLKKVIDSGSPCLRPSFTGNNNEPFQSLGSDYKPSDEDRPSSSDSHAQVMVELVAIEDNGETCAKRGRKRRKLLAK</sequence>
<dbReference type="Proteomes" id="UP001458880">
    <property type="component" value="Unassembled WGS sequence"/>
</dbReference>
<reference evidence="2 3" key="1">
    <citation type="journal article" date="2024" name="BMC Genomics">
        <title>De novo assembly and annotation of Popillia japonica's genome with initial clues to its potential as an invasive pest.</title>
        <authorList>
            <person name="Cucini C."/>
            <person name="Boschi S."/>
            <person name="Funari R."/>
            <person name="Cardaioli E."/>
            <person name="Iannotti N."/>
            <person name="Marturano G."/>
            <person name="Paoli F."/>
            <person name="Bruttini M."/>
            <person name="Carapelli A."/>
            <person name="Frati F."/>
            <person name="Nardi F."/>
        </authorList>
    </citation>
    <scope>NUCLEOTIDE SEQUENCE [LARGE SCALE GENOMIC DNA]</scope>
    <source>
        <strain evidence="2">DMR45628</strain>
    </source>
</reference>
<organism evidence="2 3">
    <name type="scientific">Popillia japonica</name>
    <name type="common">Japanese beetle</name>
    <dbReference type="NCBI Taxonomy" id="7064"/>
    <lineage>
        <taxon>Eukaryota</taxon>
        <taxon>Metazoa</taxon>
        <taxon>Ecdysozoa</taxon>
        <taxon>Arthropoda</taxon>
        <taxon>Hexapoda</taxon>
        <taxon>Insecta</taxon>
        <taxon>Pterygota</taxon>
        <taxon>Neoptera</taxon>
        <taxon>Endopterygota</taxon>
        <taxon>Coleoptera</taxon>
        <taxon>Polyphaga</taxon>
        <taxon>Scarabaeiformia</taxon>
        <taxon>Scarabaeidae</taxon>
        <taxon>Rutelinae</taxon>
        <taxon>Popillia</taxon>
    </lineage>
</organism>
<keyword evidence="3" id="KW-1185">Reference proteome</keyword>
<dbReference type="AlphaFoldDB" id="A0AAW1LTM7"/>
<evidence type="ECO:0000313" key="2">
    <source>
        <dbReference type="EMBL" id="KAK9737695.1"/>
    </source>
</evidence>
<evidence type="ECO:0000256" key="1">
    <source>
        <dbReference type="SAM" id="MobiDB-lite"/>
    </source>
</evidence>
<evidence type="ECO:0000313" key="3">
    <source>
        <dbReference type="Proteomes" id="UP001458880"/>
    </source>
</evidence>
<protein>
    <submittedName>
        <fullName evidence="2">Uncharacterized protein</fullName>
    </submittedName>
</protein>
<gene>
    <name evidence="2" type="ORF">QE152_g10496</name>
</gene>
<feature type="compositionally biased region" description="Polar residues" evidence="1">
    <location>
        <begin position="54"/>
        <end position="66"/>
    </location>
</feature>
<proteinExistence type="predicted"/>
<feature type="region of interest" description="Disordered" evidence="1">
    <location>
        <begin position="45"/>
        <end position="83"/>
    </location>
</feature>
<dbReference type="EMBL" id="JASPKY010000096">
    <property type="protein sequence ID" value="KAK9737695.1"/>
    <property type="molecule type" value="Genomic_DNA"/>
</dbReference>
<comment type="caution">
    <text evidence="2">The sequence shown here is derived from an EMBL/GenBank/DDBJ whole genome shotgun (WGS) entry which is preliminary data.</text>
</comment>
<accession>A0AAW1LTM7</accession>
<name>A0AAW1LTM7_POPJA</name>